<dbReference type="EMBL" id="AP013058">
    <property type="protein sequence ID" value="BAN23603.1"/>
    <property type="molecule type" value="Genomic_DNA"/>
</dbReference>
<evidence type="ECO:0000313" key="2">
    <source>
        <dbReference type="EMBL" id="BAN23603.1"/>
    </source>
</evidence>
<feature type="domain" description="DUF5672" evidence="1">
    <location>
        <begin position="67"/>
        <end position="233"/>
    </location>
</feature>
<dbReference type="STRING" id="758793.BRPE64_ACDS18490"/>
<evidence type="ECO:0000313" key="3">
    <source>
        <dbReference type="Proteomes" id="UP000013966"/>
    </source>
</evidence>
<keyword evidence="2" id="KW-0808">Transferase</keyword>
<dbReference type="GO" id="GO:0016740">
    <property type="term" value="F:transferase activity"/>
    <property type="evidence" value="ECO:0007669"/>
    <property type="project" value="UniProtKB-KW"/>
</dbReference>
<dbReference type="AlphaFoldDB" id="R4WHG8"/>
<name>R4WHG8_9BURK</name>
<dbReference type="KEGG" id="buo:BRPE64_ACDS18490"/>
<reference evidence="2 3" key="2">
    <citation type="journal article" date="2018" name="Int. J. Syst. Evol. Microbiol.">
        <title>Burkholderia insecticola sp. nov., a gut symbiotic bacterium of the bean bug Riptortus pedestris.</title>
        <authorList>
            <person name="Takeshita K."/>
            <person name="Tamaki H."/>
            <person name="Ohbayashi T."/>
            <person name="Meng X.-Y."/>
            <person name="Sone T."/>
            <person name="Mitani Y."/>
            <person name="Peeters C."/>
            <person name="Kikuchi Y."/>
            <person name="Vandamme P."/>
        </authorList>
    </citation>
    <scope>NUCLEOTIDE SEQUENCE [LARGE SCALE GENOMIC DNA]</scope>
    <source>
        <strain evidence="2">RPE64</strain>
    </source>
</reference>
<dbReference type="OrthoDB" id="7391526at2"/>
<dbReference type="Pfam" id="PF18922">
    <property type="entry name" value="DUF5672"/>
    <property type="match status" value="1"/>
</dbReference>
<dbReference type="PATRIC" id="fig|758793.3.peg.1853"/>
<gene>
    <name evidence="2" type="ORF">BRPE64_ACDS18490</name>
</gene>
<reference evidence="2 3" key="1">
    <citation type="journal article" date="2013" name="Genome Announc.">
        <title>Complete Genome Sequence of Burkholderia sp. Strain RPE64, Bacterial Symbiont of the Bean Bug Riptortus pedestris.</title>
        <authorList>
            <person name="Shibata T.F."/>
            <person name="Maeda T."/>
            <person name="Nikoh N."/>
            <person name="Yamaguchi K."/>
            <person name="Oshima K."/>
            <person name="Hattori M."/>
            <person name="Nishiyama T."/>
            <person name="Hasebe M."/>
            <person name="Fukatsu T."/>
            <person name="Kikuchi Y."/>
            <person name="Shigenobu S."/>
        </authorList>
    </citation>
    <scope>NUCLEOTIDE SEQUENCE [LARGE SCALE GENOMIC DNA]</scope>
</reference>
<keyword evidence="3" id="KW-1185">Reference proteome</keyword>
<evidence type="ECO:0000259" key="1">
    <source>
        <dbReference type="Pfam" id="PF18922"/>
    </source>
</evidence>
<proteinExistence type="predicted"/>
<accession>R4WHG8</accession>
<dbReference type="HOGENOM" id="CLU_939014_0_0_4"/>
<protein>
    <submittedName>
        <fullName evidence="2">Glycosyl transferase family 17</fullName>
    </submittedName>
</protein>
<organism evidence="2 3">
    <name type="scientific">Caballeronia insecticola</name>
    <dbReference type="NCBI Taxonomy" id="758793"/>
    <lineage>
        <taxon>Bacteria</taxon>
        <taxon>Pseudomonadati</taxon>
        <taxon>Pseudomonadota</taxon>
        <taxon>Betaproteobacteria</taxon>
        <taxon>Burkholderiales</taxon>
        <taxon>Burkholderiaceae</taxon>
        <taxon>Caballeronia</taxon>
    </lineage>
</organism>
<dbReference type="Proteomes" id="UP000013966">
    <property type="component" value="Chromosome 1"/>
</dbReference>
<sequence>MTQHHFDRITLVSVTGLADAQGAAYALALSLRQMPGARALLCCPHPPSDLPPGIRHCRIAPLNYHEYSWFMMFALWRLIETDYVLTVQSDGWVLDASNWTDSFFEYDYIGAPTHIARIQSEGGAQWVQGYSWYERLGQPGQVITPVLNGGFSLRSRKMLRALIDHRHIKVELNPPDDLIGEPLRMQWVGAGPNEDVQLTVVLREQLQAAGLRFAPLDLAMQFSIEHSGPLHRVDTLARLFGHHGQHRRLVSIDPPVVRYPVAQDRFEGTTEMAVAEHLQRIGYRVEFVQPQAAPAAAVA</sequence>
<dbReference type="InterPro" id="IPR043729">
    <property type="entry name" value="DUF5672"/>
</dbReference>